<dbReference type="Proteomes" id="UP000310017">
    <property type="component" value="Chromosome"/>
</dbReference>
<name>A0A5B7SN39_9FLAO</name>
<accession>A0A5B7SN39</accession>
<dbReference type="Pfam" id="PF13564">
    <property type="entry name" value="DoxX_2"/>
    <property type="match status" value="1"/>
</dbReference>
<feature type="transmembrane region" description="Helical" evidence="5">
    <location>
        <begin position="6"/>
        <end position="26"/>
    </location>
</feature>
<evidence type="ECO:0000313" key="6">
    <source>
        <dbReference type="EMBL" id="QCW99926.1"/>
    </source>
</evidence>
<evidence type="ECO:0000256" key="3">
    <source>
        <dbReference type="ARBA" id="ARBA00022989"/>
    </source>
</evidence>
<dbReference type="KEGG" id="asag:FGM00_07370"/>
<keyword evidence="4 5" id="KW-0472">Membrane</keyword>
<protein>
    <submittedName>
        <fullName evidence="6">Uncharacterized protein</fullName>
    </submittedName>
</protein>
<dbReference type="RefSeq" id="WP_138852276.1">
    <property type="nucleotide sequence ID" value="NZ_CP040710.1"/>
</dbReference>
<evidence type="ECO:0000256" key="2">
    <source>
        <dbReference type="ARBA" id="ARBA00022692"/>
    </source>
</evidence>
<dbReference type="AlphaFoldDB" id="A0A5B7SN39"/>
<dbReference type="OrthoDB" id="799482at2"/>
<dbReference type="EMBL" id="CP040710">
    <property type="protein sequence ID" value="QCW99926.1"/>
    <property type="molecule type" value="Genomic_DNA"/>
</dbReference>
<feature type="transmembrane region" description="Helical" evidence="5">
    <location>
        <begin position="38"/>
        <end position="61"/>
    </location>
</feature>
<feature type="transmembrane region" description="Helical" evidence="5">
    <location>
        <begin position="67"/>
        <end position="87"/>
    </location>
</feature>
<feature type="transmembrane region" description="Helical" evidence="5">
    <location>
        <begin position="94"/>
        <end position="112"/>
    </location>
</feature>
<keyword evidence="2 5" id="KW-0812">Transmembrane</keyword>
<proteinExistence type="predicted"/>
<dbReference type="GO" id="GO:0016020">
    <property type="term" value="C:membrane"/>
    <property type="evidence" value="ECO:0007669"/>
    <property type="project" value="UniProtKB-SubCell"/>
</dbReference>
<gene>
    <name evidence="6" type="ORF">FGM00_07370</name>
</gene>
<organism evidence="6 7">
    <name type="scientific">Aggregatimonas sangjinii</name>
    <dbReference type="NCBI Taxonomy" id="2583587"/>
    <lineage>
        <taxon>Bacteria</taxon>
        <taxon>Pseudomonadati</taxon>
        <taxon>Bacteroidota</taxon>
        <taxon>Flavobacteriia</taxon>
        <taxon>Flavobacteriales</taxon>
        <taxon>Flavobacteriaceae</taxon>
        <taxon>Aggregatimonas</taxon>
    </lineage>
</organism>
<evidence type="ECO:0000256" key="1">
    <source>
        <dbReference type="ARBA" id="ARBA00004141"/>
    </source>
</evidence>
<dbReference type="InterPro" id="IPR032808">
    <property type="entry name" value="DoxX"/>
</dbReference>
<keyword evidence="3 5" id="KW-1133">Transmembrane helix</keyword>
<evidence type="ECO:0000256" key="5">
    <source>
        <dbReference type="SAM" id="Phobius"/>
    </source>
</evidence>
<evidence type="ECO:0000313" key="7">
    <source>
        <dbReference type="Proteomes" id="UP000310017"/>
    </source>
</evidence>
<keyword evidence="7" id="KW-1185">Reference proteome</keyword>
<sequence>MTTLSVLTFFSAISFLFFGLGCFVAPQMKKEFERYGLAAFRRIVGVLQLAGALGLIFGYFYSPNLQFAAAVGLCLLMACGFVVRLKIRDTVLQAAPSLIYAVINAFIGVGLVDTL</sequence>
<reference evidence="6 7" key="1">
    <citation type="submission" date="2019-05" db="EMBL/GenBank/DDBJ databases">
        <title>Genome sequencing of F202Z8.</title>
        <authorList>
            <person name="Kwon Y.M."/>
        </authorList>
    </citation>
    <scope>NUCLEOTIDE SEQUENCE [LARGE SCALE GENOMIC DNA]</scope>
    <source>
        <strain evidence="6 7">F202Z8</strain>
    </source>
</reference>
<comment type="subcellular location">
    <subcellularLocation>
        <location evidence="1">Membrane</location>
        <topology evidence="1">Multi-pass membrane protein</topology>
    </subcellularLocation>
</comment>
<evidence type="ECO:0000256" key="4">
    <source>
        <dbReference type="ARBA" id="ARBA00023136"/>
    </source>
</evidence>